<accession>A0A484FS64</accession>
<evidence type="ECO:0000313" key="1">
    <source>
        <dbReference type="EMBL" id="TDZ20324.1"/>
    </source>
</evidence>
<keyword evidence="2" id="KW-1185">Reference proteome</keyword>
<protein>
    <submittedName>
        <fullName evidence="1">Uncharacterized protein</fullName>
    </submittedName>
</protein>
<evidence type="ECO:0000313" key="2">
    <source>
        <dbReference type="Proteomes" id="UP000014480"/>
    </source>
</evidence>
<name>A0A484FS64_COLOR</name>
<organism evidence="1 2">
    <name type="scientific">Colletotrichum orbiculare (strain 104-T / ATCC 96160 / CBS 514.97 / LARS 414 / MAFF 240422)</name>
    <name type="common">Cucumber anthracnose fungus</name>
    <name type="synonym">Colletotrichum lagenarium</name>
    <dbReference type="NCBI Taxonomy" id="1213857"/>
    <lineage>
        <taxon>Eukaryota</taxon>
        <taxon>Fungi</taxon>
        <taxon>Dikarya</taxon>
        <taxon>Ascomycota</taxon>
        <taxon>Pezizomycotina</taxon>
        <taxon>Sordariomycetes</taxon>
        <taxon>Hypocreomycetidae</taxon>
        <taxon>Glomerellales</taxon>
        <taxon>Glomerellaceae</taxon>
        <taxon>Colletotrichum</taxon>
        <taxon>Colletotrichum orbiculare species complex</taxon>
    </lineage>
</organism>
<sequence>MLSWASCCCITSIRTTYRQNRHCLLLGIPYTTNHRCFQRKTDRCLKEPDETVGKQKKHAPYPRRPRYAAYPNLMRCVDAPGNENPSSVFVHISRRFSTLFLFLSVTRFPSPRCSLGE</sequence>
<dbReference type="Proteomes" id="UP000014480">
    <property type="component" value="Unassembled WGS sequence"/>
</dbReference>
<dbReference type="EMBL" id="AMCV02000017">
    <property type="protein sequence ID" value="TDZ20324.1"/>
    <property type="molecule type" value="Genomic_DNA"/>
</dbReference>
<proteinExistence type="predicted"/>
<reference evidence="2" key="1">
    <citation type="journal article" date="2013" name="New Phytol.">
        <title>Comparative genomic and transcriptomic analyses reveal the hemibiotrophic stage shift of Colletotrichum fungi.</title>
        <authorList>
            <person name="Gan P."/>
            <person name="Ikeda K."/>
            <person name="Irieda H."/>
            <person name="Narusaka M."/>
            <person name="O'Connell R.J."/>
            <person name="Narusaka Y."/>
            <person name="Takano Y."/>
            <person name="Kubo Y."/>
            <person name="Shirasu K."/>
        </authorList>
    </citation>
    <scope>NUCLEOTIDE SEQUENCE [LARGE SCALE GENOMIC DNA]</scope>
    <source>
        <strain evidence="2">104-T / ATCC 96160 / CBS 514.97 / LARS 414 / MAFF 240422</strain>
    </source>
</reference>
<reference evidence="2" key="2">
    <citation type="journal article" date="2019" name="Mol. Plant Microbe Interact.">
        <title>Genome sequence resources for four phytopathogenic fungi from the Colletotrichum orbiculare species complex.</title>
        <authorList>
            <person name="Gan P."/>
            <person name="Tsushima A."/>
            <person name="Narusaka M."/>
            <person name="Narusaka Y."/>
            <person name="Takano Y."/>
            <person name="Kubo Y."/>
            <person name="Shirasu K."/>
        </authorList>
    </citation>
    <scope>GENOME REANNOTATION</scope>
    <source>
        <strain evidence="2">104-T / ATCC 96160 / CBS 514.97 / LARS 414 / MAFF 240422</strain>
    </source>
</reference>
<comment type="caution">
    <text evidence="1">The sequence shown here is derived from an EMBL/GenBank/DDBJ whole genome shotgun (WGS) entry which is preliminary data.</text>
</comment>
<gene>
    <name evidence="1" type="ORF">Cob_v006788</name>
</gene>
<dbReference type="AlphaFoldDB" id="A0A484FS64"/>